<dbReference type="Proteomes" id="UP001235712">
    <property type="component" value="Unassembled WGS sequence"/>
</dbReference>
<keyword evidence="2" id="KW-1185">Reference proteome</keyword>
<evidence type="ECO:0000313" key="1">
    <source>
        <dbReference type="EMBL" id="MDP9829213.1"/>
    </source>
</evidence>
<protein>
    <recommendedName>
        <fullName evidence="3">HEAT repeat protein</fullName>
    </recommendedName>
</protein>
<proteinExistence type="predicted"/>
<dbReference type="EMBL" id="JAUSQZ010000001">
    <property type="protein sequence ID" value="MDP9829213.1"/>
    <property type="molecule type" value="Genomic_DNA"/>
</dbReference>
<sequence>MSRAVLRILELGLSASPHAHGELRSILTATGPGRQELRCRALTALACAAGADATTDFALLLGDRTRAVRELGADLLYHVGDDRAWDAVLHWYTGEVDERGPRRGPLGPAMPLSYLLVHAGAGTERAERLVDLLRRQWQRLSAAERQWLATHAPEIAPGVLTPAQVVLPSRADLGLTA</sequence>
<gene>
    <name evidence="1" type="ORF">J2S57_004962</name>
</gene>
<evidence type="ECO:0000313" key="2">
    <source>
        <dbReference type="Proteomes" id="UP001235712"/>
    </source>
</evidence>
<accession>A0ABT9P933</accession>
<organism evidence="1 2">
    <name type="scientific">Kineosporia succinea</name>
    <dbReference type="NCBI Taxonomy" id="84632"/>
    <lineage>
        <taxon>Bacteria</taxon>
        <taxon>Bacillati</taxon>
        <taxon>Actinomycetota</taxon>
        <taxon>Actinomycetes</taxon>
        <taxon>Kineosporiales</taxon>
        <taxon>Kineosporiaceae</taxon>
        <taxon>Kineosporia</taxon>
    </lineage>
</organism>
<evidence type="ECO:0008006" key="3">
    <source>
        <dbReference type="Google" id="ProtNLM"/>
    </source>
</evidence>
<reference evidence="1 2" key="1">
    <citation type="submission" date="2023-07" db="EMBL/GenBank/DDBJ databases">
        <title>Sequencing the genomes of 1000 actinobacteria strains.</title>
        <authorList>
            <person name="Klenk H.-P."/>
        </authorList>
    </citation>
    <scope>NUCLEOTIDE SEQUENCE [LARGE SCALE GENOMIC DNA]</scope>
    <source>
        <strain evidence="1 2">DSM 44388</strain>
    </source>
</reference>
<name>A0ABT9P933_9ACTN</name>
<dbReference type="RefSeq" id="WP_307247193.1">
    <property type="nucleotide sequence ID" value="NZ_JAUSQZ010000001.1"/>
</dbReference>
<comment type="caution">
    <text evidence="1">The sequence shown here is derived from an EMBL/GenBank/DDBJ whole genome shotgun (WGS) entry which is preliminary data.</text>
</comment>